<keyword evidence="17" id="KW-1185">Reference proteome</keyword>
<keyword evidence="11 14" id="KW-1133">Transmembrane helix</keyword>
<protein>
    <recommendedName>
        <fullName evidence="3">histidine kinase</fullName>
        <ecNumber evidence="3">2.7.13.3</ecNumber>
    </recommendedName>
</protein>
<dbReference type="Pfam" id="PF00989">
    <property type="entry name" value="PAS"/>
    <property type="match status" value="1"/>
</dbReference>
<dbReference type="GO" id="GO:0000155">
    <property type="term" value="F:phosphorelay sensor kinase activity"/>
    <property type="evidence" value="ECO:0007669"/>
    <property type="project" value="InterPro"/>
</dbReference>
<dbReference type="PROSITE" id="PS50109">
    <property type="entry name" value="HIS_KIN"/>
    <property type="match status" value="1"/>
</dbReference>
<evidence type="ECO:0000259" key="15">
    <source>
        <dbReference type="PROSITE" id="PS50109"/>
    </source>
</evidence>
<dbReference type="SMART" id="SM00091">
    <property type="entry name" value="PAS"/>
    <property type="match status" value="1"/>
</dbReference>
<keyword evidence="5" id="KW-0597">Phosphoprotein</keyword>
<dbReference type="InterPro" id="IPR004358">
    <property type="entry name" value="Sig_transdc_His_kin-like_C"/>
</dbReference>
<keyword evidence="13 14" id="KW-0472">Membrane</keyword>
<dbReference type="Pfam" id="PF17203">
    <property type="entry name" value="sCache_3_2"/>
    <property type="match status" value="1"/>
</dbReference>
<dbReference type="OrthoDB" id="9792686at2"/>
<feature type="transmembrane region" description="Helical" evidence="14">
    <location>
        <begin position="12"/>
        <end position="31"/>
    </location>
</feature>
<feature type="transmembrane region" description="Helical" evidence="14">
    <location>
        <begin position="174"/>
        <end position="196"/>
    </location>
</feature>
<evidence type="ECO:0000256" key="9">
    <source>
        <dbReference type="ARBA" id="ARBA00022777"/>
    </source>
</evidence>
<dbReference type="Proteomes" id="UP000192527">
    <property type="component" value="Chromosome"/>
</dbReference>
<dbReference type="InterPro" id="IPR003594">
    <property type="entry name" value="HATPase_dom"/>
</dbReference>
<keyword evidence="7 14" id="KW-0812">Transmembrane</keyword>
<dbReference type="InterPro" id="IPR029151">
    <property type="entry name" value="Sensor-like_sf"/>
</dbReference>
<dbReference type="Pfam" id="PF02518">
    <property type="entry name" value="HATPase_c"/>
    <property type="match status" value="1"/>
</dbReference>
<dbReference type="EMBL" id="CP020772">
    <property type="protein sequence ID" value="ARI76786.1"/>
    <property type="molecule type" value="Genomic_DNA"/>
</dbReference>
<dbReference type="PANTHER" id="PTHR43547:SF10">
    <property type="entry name" value="SENSOR HISTIDINE KINASE DCUS"/>
    <property type="match status" value="1"/>
</dbReference>
<dbReference type="SUPFAM" id="SSF55785">
    <property type="entry name" value="PYP-like sensor domain (PAS domain)"/>
    <property type="match status" value="1"/>
</dbReference>
<dbReference type="GO" id="GO:0006355">
    <property type="term" value="P:regulation of DNA-templated transcription"/>
    <property type="evidence" value="ECO:0007669"/>
    <property type="project" value="InterPro"/>
</dbReference>
<dbReference type="Pfam" id="PF14689">
    <property type="entry name" value="SPOB_a"/>
    <property type="match status" value="1"/>
</dbReference>
<evidence type="ECO:0000256" key="7">
    <source>
        <dbReference type="ARBA" id="ARBA00022692"/>
    </source>
</evidence>
<proteinExistence type="predicted"/>
<evidence type="ECO:0000256" key="8">
    <source>
        <dbReference type="ARBA" id="ARBA00022741"/>
    </source>
</evidence>
<dbReference type="NCBIfam" id="NF008298">
    <property type="entry name" value="PRK11086.1"/>
    <property type="match status" value="1"/>
</dbReference>
<dbReference type="InterPro" id="IPR036890">
    <property type="entry name" value="HATPase_C_sf"/>
</dbReference>
<dbReference type="Gene3D" id="3.30.565.10">
    <property type="entry name" value="Histidine kinase-like ATPase, C-terminal domain"/>
    <property type="match status" value="1"/>
</dbReference>
<dbReference type="KEGG" id="hmn:HM131_07995"/>
<dbReference type="Gene3D" id="3.30.450.20">
    <property type="entry name" value="PAS domain"/>
    <property type="match status" value="2"/>
</dbReference>
<keyword evidence="10" id="KW-0067">ATP-binding</keyword>
<evidence type="ECO:0000313" key="17">
    <source>
        <dbReference type="Proteomes" id="UP000192527"/>
    </source>
</evidence>
<evidence type="ECO:0000313" key="16">
    <source>
        <dbReference type="EMBL" id="ARI76786.1"/>
    </source>
</evidence>
<name>A0A1W5ZTZ9_9BACI</name>
<keyword evidence="6" id="KW-0808">Transferase</keyword>
<keyword evidence="12" id="KW-0902">Two-component regulatory system</keyword>
<comment type="catalytic activity">
    <reaction evidence="1">
        <text>ATP + protein L-histidine = ADP + protein N-phospho-L-histidine.</text>
        <dbReference type="EC" id="2.7.13.3"/>
    </reaction>
</comment>
<gene>
    <name evidence="16" type="ORF">HM131_07995</name>
</gene>
<evidence type="ECO:0000256" key="13">
    <source>
        <dbReference type="ARBA" id="ARBA00023136"/>
    </source>
</evidence>
<dbReference type="GO" id="GO:0005524">
    <property type="term" value="F:ATP binding"/>
    <property type="evidence" value="ECO:0007669"/>
    <property type="project" value="UniProtKB-KW"/>
</dbReference>
<dbReference type="InterPro" id="IPR016120">
    <property type="entry name" value="Sig_transdc_His_kin_SpoOB"/>
</dbReference>
<dbReference type="InterPro" id="IPR039506">
    <property type="entry name" value="SPOB_a"/>
</dbReference>
<dbReference type="AlphaFoldDB" id="A0A1W5ZTZ9"/>
<dbReference type="RefSeq" id="WP_085029263.1">
    <property type="nucleotide sequence ID" value="NZ_CP020772.1"/>
</dbReference>
<evidence type="ECO:0000256" key="10">
    <source>
        <dbReference type="ARBA" id="ARBA00022840"/>
    </source>
</evidence>
<dbReference type="GO" id="GO:0005886">
    <property type="term" value="C:plasma membrane"/>
    <property type="evidence" value="ECO:0007669"/>
    <property type="project" value="UniProtKB-SubCell"/>
</dbReference>
<organism evidence="16 17">
    <name type="scientific">Halobacillus mangrovi</name>
    <dbReference type="NCBI Taxonomy" id="402384"/>
    <lineage>
        <taxon>Bacteria</taxon>
        <taxon>Bacillati</taxon>
        <taxon>Bacillota</taxon>
        <taxon>Bacilli</taxon>
        <taxon>Bacillales</taxon>
        <taxon>Bacillaceae</taxon>
        <taxon>Halobacillus</taxon>
    </lineage>
</organism>
<dbReference type="InterPro" id="IPR035965">
    <property type="entry name" value="PAS-like_dom_sf"/>
</dbReference>
<evidence type="ECO:0000256" key="14">
    <source>
        <dbReference type="SAM" id="Phobius"/>
    </source>
</evidence>
<dbReference type="InterPro" id="IPR033463">
    <property type="entry name" value="sCache_3"/>
</dbReference>
<evidence type="ECO:0000256" key="3">
    <source>
        <dbReference type="ARBA" id="ARBA00012438"/>
    </source>
</evidence>
<evidence type="ECO:0000256" key="4">
    <source>
        <dbReference type="ARBA" id="ARBA00022475"/>
    </source>
</evidence>
<evidence type="ECO:0000256" key="6">
    <source>
        <dbReference type="ARBA" id="ARBA00022679"/>
    </source>
</evidence>
<evidence type="ECO:0000256" key="2">
    <source>
        <dbReference type="ARBA" id="ARBA00004651"/>
    </source>
</evidence>
<sequence length="536" mass="59641">MYKSRLKLRTIIILFVCLVVSVSLLITGLLIRNTTTENIETQLQEKAMTVARTVAESTVVENRLQGAQTEESIQSYAMTIQKASDVMFVVVMDMKGIRYSHPDPKRIGNHFVGGDEKRVLQGQEYTSRSTGTLGKSLRAFTPVYNDKGNQLGAVSVGISLEAVESSIHQSQKQILIGSIIGAFVGIIGAFLLANYIKQSLFGLEPHAIARIHEERNQMLHSVHEGIIAIDNEAKILLVNNSARQIFEKAGLGRTDPIGMKIQDFLPGTKLDQLLTHKESDIDKEQWINGVSVITNRVPLVINNHTIGAIATFRDKTEVNQLAEQLTGVQMYADTLRAQSHEFMNKLHVLLGMIKMENYEQVKHYINQLVEHSAHEVGNVTRYVKDPVIAGFLIGKMSYSREAQVHLKINCETEIPVPHDNNISHELITILGNLINNAVESVRMQDRKKVSVNLSVIDELLTIVVEDNGPGIPEEKHQVIFEKGISTKDGKDRGFGLHITKLSVEKLEGSIEVESSPVTGTVFTIIIPYEEEVTEND</sequence>
<evidence type="ECO:0000256" key="5">
    <source>
        <dbReference type="ARBA" id="ARBA00022553"/>
    </source>
</evidence>
<evidence type="ECO:0000256" key="1">
    <source>
        <dbReference type="ARBA" id="ARBA00000085"/>
    </source>
</evidence>
<keyword evidence="8" id="KW-0547">Nucleotide-binding</keyword>
<feature type="domain" description="Histidine kinase" evidence="15">
    <location>
        <begin position="316"/>
        <end position="530"/>
    </location>
</feature>
<evidence type="ECO:0000256" key="11">
    <source>
        <dbReference type="ARBA" id="ARBA00022989"/>
    </source>
</evidence>
<dbReference type="STRING" id="402384.HM131_07995"/>
<reference evidence="16 17" key="1">
    <citation type="submission" date="2017-04" db="EMBL/GenBank/DDBJ databases">
        <title>The whole genome sequencing and assembly of Halobacillus mangrovi strain.</title>
        <authorList>
            <person name="Lee S.-J."/>
            <person name="Park M.-K."/>
            <person name="Kim J.-Y."/>
            <person name="Lee Y.-J."/>
            <person name="Yi H."/>
            <person name="Bahn Y.-S."/>
            <person name="Kim J.F."/>
            <person name="Lee D.-W."/>
        </authorList>
    </citation>
    <scope>NUCLEOTIDE SEQUENCE [LARGE SCALE GENOMIC DNA]</scope>
    <source>
        <strain evidence="16 17">KTB 131</strain>
    </source>
</reference>
<dbReference type="PANTHER" id="PTHR43547">
    <property type="entry name" value="TWO-COMPONENT HISTIDINE KINASE"/>
    <property type="match status" value="1"/>
</dbReference>
<dbReference type="InterPro" id="IPR005467">
    <property type="entry name" value="His_kinase_dom"/>
</dbReference>
<dbReference type="InterPro" id="IPR000014">
    <property type="entry name" value="PAS"/>
</dbReference>
<keyword evidence="4" id="KW-1003">Cell membrane</keyword>
<comment type="subcellular location">
    <subcellularLocation>
        <location evidence="2">Cell membrane</location>
        <topology evidence="2">Multi-pass membrane protein</topology>
    </subcellularLocation>
</comment>
<dbReference type="EC" id="2.7.13.3" evidence="3"/>
<dbReference type="InterPro" id="IPR013767">
    <property type="entry name" value="PAS_fold"/>
</dbReference>
<dbReference type="FunFam" id="3.30.450.20:FF:000018">
    <property type="entry name" value="Sensor histidine kinase DcuS"/>
    <property type="match status" value="1"/>
</dbReference>
<accession>A0A1W5ZTZ9</accession>
<keyword evidence="9 16" id="KW-0418">Kinase</keyword>
<dbReference type="CDD" id="cd00130">
    <property type="entry name" value="PAS"/>
    <property type="match status" value="1"/>
</dbReference>
<dbReference type="SUPFAM" id="SSF55874">
    <property type="entry name" value="ATPase domain of HSP90 chaperone/DNA topoisomerase II/histidine kinase"/>
    <property type="match status" value="1"/>
</dbReference>
<dbReference type="CDD" id="cd18773">
    <property type="entry name" value="PDC1_HK_sensor"/>
    <property type="match status" value="1"/>
</dbReference>
<dbReference type="SUPFAM" id="SSF55890">
    <property type="entry name" value="Sporulation response regulatory protein Spo0B"/>
    <property type="match status" value="1"/>
</dbReference>
<dbReference type="SMART" id="SM00387">
    <property type="entry name" value="HATPase_c"/>
    <property type="match status" value="1"/>
</dbReference>
<evidence type="ECO:0000256" key="12">
    <source>
        <dbReference type="ARBA" id="ARBA00023012"/>
    </source>
</evidence>
<dbReference type="SUPFAM" id="SSF103190">
    <property type="entry name" value="Sensory domain-like"/>
    <property type="match status" value="1"/>
</dbReference>
<dbReference type="PRINTS" id="PR00344">
    <property type="entry name" value="BCTRLSENSOR"/>
</dbReference>
<dbReference type="Gene3D" id="1.10.287.130">
    <property type="match status" value="1"/>
</dbReference>